<evidence type="ECO:0000313" key="2">
    <source>
        <dbReference type="EnsemblPlants" id="AET4Gv20747700.1"/>
    </source>
</evidence>
<sequence length="106" mass="12305">MYVYVFNAFKKEDGSFREDITNDPRGLLSLYNAAHLLIHDEPSLQEAISFARHHLELMRGSLKSPLAEHVKRAFDIPFPRTVKRVDISQSTNTRKEIAQLYWSSRS</sequence>
<evidence type="ECO:0000313" key="3">
    <source>
        <dbReference type="Proteomes" id="UP000015105"/>
    </source>
</evidence>
<dbReference type="InterPro" id="IPR036965">
    <property type="entry name" value="Terpene_synth_N_sf"/>
</dbReference>
<keyword evidence="3" id="KW-1185">Reference proteome</keyword>
<feature type="domain" description="Terpene synthase N-terminal" evidence="1">
    <location>
        <begin position="5"/>
        <end position="73"/>
    </location>
</feature>
<reference evidence="2" key="3">
    <citation type="journal article" date="2017" name="Nature">
        <title>Genome sequence of the progenitor of the wheat D genome Aegilops tauschii.</title>
        <authorList>
            <person name="Luo M.C."/>
            <person name="Gu Y.Q."/>
            <person name="Puiu D."/>
            <person name="Wang H."/>
            <person name="Twardziok S.O."/>
            <person name="Deal K.R."/>
            <person name="Huo N."/>
            <person name="Zhu T."/>
            <person name="Wang L."/>
            <person name="Wang Y."/>
            <person name="McGuire P.E."/>
            <person name="Liu S."/>
            <person name="Long H."/>
            <person name="Ramasamy R.K."/>
            <person name="Rodriguez J.C."/>
            <person name="Van S.L."/>
            <person name="Yuan L."/>
            <person name="Wang Z."/>
            <person name="Xia Z."/>
            <person name="Xiao L."/>
            <person name="Anderson O.D."/>
            <person name="Ouyang S."/>
            <person name="Liang Y."/>
            <person name="Zimin A.V."/>
            <person name="Pertea G."/>
            <person name="Qi P."/>
            <person name="Bennetzen J.L."/>
            <person name="Dai X."/>
            <person name="Dawson M.W."/>
            <person name="Muller H.G."/>
            <person name="Kugler K."/>
            <person name="Rivarola-Duarte L."/>
            <person name="Spannagl M."/>
            <person name="Mayer K.F.X."/>
            <person name="Lu F.H."/>
            <person name="Bevan M.W."/>
            <person name="Leroy P."/>
            <person name="Li P."/>
            <person name="You F.M."/>
            <person name="Sun Q."/>
            <person name="Liu Z."/>
            <person name="Lyons E."/>
            <person name="Wicker T."/>
            <person name="Salzberg S.L."/>
            <person name="Devos K.M."/>
            <person name="Dvorak J."/>
        </authorList>
    </citation>
    <scope>NUCLEOTIDE SEQUENCE [LARGE SCALE GENOMIC DNA]</scope>
    <source>
        <strain evidence="2">cv. AL8/78</strain>
    </source>
</reference>
<accession>A0A453J090</accession>
<dbReference type="GO" id="GO:0016114">
    <property type="term" value="P:terpenoid biosynthetic process"/>
    <property type="evidence" value="ECO:0007669"/>
    <property type="project" value="InterPro"/>
</dbReference>
<reference evidence="3" key="1">
    <citation type="journal article" date="2014" name="Science">
        <title>Ancient hybridizations among the ancestral genomes of bread wheat.</title>
        <authorList>
            <consortium name="International Wheat Genome Sequencing Consortium,"/>
            <person name="Marcussen T."/>
            <person name="Sandve S.R."/>
            <person name="Heier L."/>
            <person name="Spannagl M."/>
            <person name="Pfeifer M."/>
            <person name="Jakobsen K.S."/>
            <person name="Wulff B.B."/>
            <person name="Steuernagel B."/>
            <person name="Mayer K.F."/>
            <person name="Olsen O.A."/>
        </authorList>
    </citation>
    <scope>NUCLEOTIDE SEQUENCE [LARGE SCALE GENOMIC DNA]</scope>
    <source>
        <strain evidence="3">cv. AL8/78</strain>
    </source>
</reference>
<dbReference type="AlphaFoldDB" id="A0A453J090"/>
<dbReference type="PANTHER" id="PTHR31225:SF92">
    <property type="entry name" value="OS04G0345400 PROTEIN"/>
    <property type="match status" value="1"/>
</dbReference>
<dbReference type="InterPro" id="IPR008930">
    <property type="entry name" value="Terpenoid_cyclase/PrenylTrfase"/>
</dbReference>
<name>A0A453J090_AEGTS</name>
<organism evidence="2 3">
    <name type="scientific">Aegilops tauschii subsp. strangulata</name>
    <name type="common">Goatgrass</name>
    <dbReference type="NCBI Taxonomy" id="200361"/>
    <lineage>
        <taxon>Eukaryota</taxon>
        <taxon>Viridiplantae</taxon>
        <taxon>Streptophyta</taxon>
        <taxon>Embryophyta</taxon>
        <taxon>Tracheophyta</taxon>
        <taxon>Spermatophyta</taxon>
        <taxon>Magnoliopsida</taxon>
        <taxon>Liliopsida</taxon>
        <taxon>Poales</taxon>
        <taxon>Poaceae</taxon>
        <taxon>BOP clade</taxon>
        <taxon>Pooideae</taxon>
        <taxon>Triticodae</taxon>
        <taxon>Triticeae</taxon>
        <taxon>Triticinae</taxon>
        <taxon>Aegilops</taxon>
    </lineage>
</organism>
<dbReference type="GO" id="GO:0010333">
    <property type="term" value="F:terpene synthase activity"/>
    <property type="evidence" value="ECO:0007669"/>
    <property type="project" value="InterPro"/>
</dbReference>
<dbReference type="SUPFAM" id="SSF48239">
    <property type="entry name" value="Terpenoid cyclases/Protein prenyltransferases"/>
    <property type="match status" value="1"/>
</dbReference>
<dbReference type="Pfam" id="PF01397">
    <property type="entry name" value="Terpene_synth"/>
    <property type="match status" value="1"/>
</dbReference>
<reference evidence="2" key="4">
    <citation type="submission" date="2019-03" db="UniProtKB">
        <authorList>
            <consortium name="EnsemblPlants"/>
        </authorList>
    </citation>
    <scope>IDENTIFICATION</scope>
</reference>
<reference evidence="2" key="5">
    <citation type="journal article" date="2021" name="G3 (Bethesda)">
        <title>Aegilops tauschii genome assembly Aet v5.0 features greater sequence contiguity and improved annotation.</title>
        <authorList>
            <person name="Wang L."/>
            <person name="Zhu T."/>
            <person name="Rodriguez J.C."/>
            <person name="Deal K.R."/>
            <person name="Dubcovsky J."/>
            <person name="McGuire P.E."/>
            <person name="Lux T."/>
            <person name="Spannagl M."/>
            <person name="Mayer K.F.X."/>
            <person name="Baldrich P."/>
            <person name="Meyers B.C."/>
            <person name="Huo N."/>
            <person name="Gu Y.Q."/>
            <person name="Zhou H."/>
            <person name="Devos K.M."/>
            <person name="Bennetzen J.L."/>
            <person name="Unver T."/>
            <person name="Budak H."/>
            <person name="Gulick P.J."/>
            <person name="Galiba G."/>
            <person name="Kalapos B."/>
            <person name="Nelson D.R."/>
            <person name="Li P."/>
            <person name="You F.M."/>
            <person name="Luo M.C."/>
            <person name="Dvorak J."/>
        </authorList>
    </citation>
    <scope>NUCLEOTIDE SEQUENCE [LARGE SCALE GENOMIC DNA]</scope>
    <source>
        <strain evidence="2">cv. AL8/78</strain>
    </source>
</reference>
<dbReference type="InterPro" id="IPR050148">
    <property type="entry name" value="Terpene_synthase-like"/>
</dbReference>
<dbReference type="Gene3D" id="1.50.10.130">
    <property type="entry name" value="Terpene synthase, N-terminal domain"/>
    <property type="match status" value="1"/>
</dbReference>
<proteinExistence type="predicted"/>
<dbReference type="InterPro" id="IPR001906">
    <property type="entry name" value="Terpene_synth_N"/>
</dbReference>
<dbReference type="PANTHER" id="PTHR31225">
    <property type="entry name" value="OS04G0344100 PROTEIN-RELATED"/>
    <property type="match status" value="1"/>
</dbReference>
<evidence type="ECO:0000259" key="1">
    <source>
        <dbReference type="Pfam" id="PF01397"/>
    </source>
</evidence>
<protein>
    <recommendedName>
        <fullName evidence="1">Terpene synthase N-terminal domain-containing protein</fullName>
    </recommendedName>
</protein>
<dbReference type="EnsemblPlants" id="AET4Gv20747700.1">
    <property type="protein sequence ID" value="AET4Gv20747700.1"/>
    <property type="gene ID" value="AET4Gv20747700"/>
</dbReference>
<dbReference type="Gramene" id="AET4Gv20747700.1">
    <property type="protein sequence ID" value="AET4Gv20747700.1"/>
    <property type="gene ID" value="AET4Gv20747700"/>
</dbReference>
<dbReference type="STRING" id="200361.A0A453J090"/>
<reference evidence="3" key="2">
    <citation type="journal article" date="2017" name="Nat. Plants">
        <title>The Aegilops tauschii genome reveals multiple impacts of transposons.</title>
        <authorList>
            <person name="Zhao G."/>
            <person name="Zou C."/>
            <person name="Li K."/>
            <person name="Wang K."/>
            <person name="Li T."/>
            <person name="Gao L."/>
            <person name="Zhang X."/>
            <person name="Wang H."/>
            <person name="Yang Z."/>
            <person name="Liu X."/>
            <person name="Jiang W."/>
            <person name="Mao L."/>
            <person name="Kong X."/>
            <person name="Jiao Y."/>
            <person name="Jia J."/>
        </authorList>
    </citation>
    <scope>NUCLEOTIDE SEQUENCE [LARGE SCALE GENOMIC DNA]</scope>
    <source>
        <strain evidence="3">cv. AL8/78</strain>
    </source>
</reference>
<dbReference type="Proteomes" id="UP000015105">
    <property type="component" value="Chromosome 4D"/>
</dbReference>